<evidence type="ECO:0000259" key="1">
    <source>
        <dbReference type="Pfam" id="PF01796"/>
    </source>
</evidence>
<dbReference type="Proteomes" id="UP000245812">
    <property type="component" value="Unassembled WGS sequence"/>
</dbReference>
<dbReference type="PANTHER" id="PTHR34075">
    <property type="entry name" value="BLR3430 PROTEIN"/>
    <property type="match status" value="1"/>
</dbReference>
<protein>
    <submittedName>
        <fullName evidence="3">Putative OB-fold protein</fullName>
    </submittedName>
</protein>
<dbReference type="PANTHER" id="PTHR34075:SF5">
    <property type="entry name" value="BLR3430 PROTEIN"/>
    <property type="match status" value="1"/>
</dbReference>
<dbReference type="SUPFAM" id="SSF50249">
    <property type="entry name" value="Nucleic acid-binding proteins"/>
    <property type="match status" value="1"/>
</dbReference>
<feature type="domain" description="ChsH2 rubredoxin-like zinc ribbon" evidence="2">
    <location>
        <begin position="20"/>
        <end position="55"/>
    </location>
</feature>
<dbReference type="InterPro" id="IPR052513">
    <property type="entry name" value="Thioester_dehydratase-like"/>
</dbReference>
<accession>A0A316IGV2</accession>
<dbReference type="RefSeq" id="WP_109722499.1">
    <property type="nucleotide sequence ID" value="NZ_MSZV01000069.1"/>
</dbReference>
<evidence type="ECO:0000313" key="4">
    <source>
        <dbReference type="Proteomes" id="UP000245812"/>
    </source>
</evidence>
<organism evidence="3 4">
    <name type="scientific">Fulvimonas soli</name>
    <dbReference type="NCBI Taxonomy" id="155197"/>
    <lineage>
        <taxon>Bacteria</taxon>
        <taxon>Pseudomonadati</taxon>
        <taxon>Pseudomonadota</taxon>
        <taxon>Gammaproteobacteria</taxon>
        <taxon>Lysobacterales</taxon>
        <taxon>Rhodanobacteraceae</taxon>
        <taxon>Fulvimonas</taxon>
    </lineage>
</organism>
<evidence type="ECO:0000259" key="2">
    <source>
        <dbReference type="Pfam" id="PF12172"/>
    </source>
</evidence>
<dbReference type="InterPro" id="IPR012340">
    <property type="entry name" value="NA-bd_OB-fold"/>
</dbReference>
<feature type="domain" description="ChsH2 C-terminal OB-fold" evidence="1">
    <location>
        <begin position="58"/>
        <end position="122"/>
    </location>
</feature>
<dbReference type="Pfam" id="PF01796">
    <property type="entry name" value="OB_ChsH2_C"/>
    <property type="match status" value="1"/>
</dbReference>
<evidence type="ECO:0000313" key="3">
    <source>
        <dbReference type="EMBL" id="PWK91906.1"/>
    </source>
</evidence>
<gene>
    <name evidence="3" type="ORF">C7456_10325</name>
</gene>
<dbReference type="EMBL" id="QGHC01000003">
    <property type="protein sequence ID" value="PWK91906.1"/>
    <property type="molecule type" value="Genomic_DNA"/>
</dbReference>
<sequence length="135" mass="14361">MHAAAAPPLPELDAANRFFWTSGADGVLRILRCADCGHWLHPPAPVCPQCLGEDLRPQAVSGLATIEAVTVNHQAWLPGLPVPYVIAIVALDEQAGLRLTTNIVGPAAASASIGQRVRVAFENREDVWLPVFVPA</sequence>
<proteinExistence type="predicted"/>
<dbReference type="Pfam" id="PF12172">
    <property type="entry name" value="zf-ChsH2"/>
    <property type="match status" value="1"/>
</dbReference>
<comment type="caution">
    <text evidence="3">The sequence shown here is derived from an EMBL/GenBank/DDBJ whole genome shotgun (WGS) entry which is preliminary data.</text>
</comment>
<name>A0A316IGV2_9GAMM</name>
<dbReference type="InterPro" id="IPR022002">
    <property type="entry name" value="ChsH2_Znr"/>
</dbReference>
<reference evidence="3 4" key="1">
    <citation type="submission" date="2018-05" db="EMBL/GenBank/DDBJ databases">
        <title>Genomic Encyclopedia of Type Strains, Phase IV (KMG-IV): sequencing the most valuable type-strain genomes for metagenomic binning, comparative biology and taxonomic classification.</title>
        <authorList>
            <person name="Goeker M."/>
        </authorList>
    </citation>
    <scope>NUCLEOTIDE SEQUENCE [LARGE SCALE GENOMIC DNA]</scope>
    <source>
        <strain evidence="3 4">DSM 14263</strain>
    </source>
</reference>
<dbReference type="AlphaFoldDB" id="A0A316IGV2"/>
<keyword evidence="4" id="KW-1185">Reference proteome</keyword>
<dbReference type="InterPro" id="IPR002878">
    <property type="entry name" value="ChsH2_C"/>
</dbReference>
<dbReference type="Gene3D" id="6.10.30.10">
    <property type="match status" value="1"/>
</dbReference>
<dbReference type="OrthoDB" id="3182121at2"/>